<comment type="cofactor">
    <cofactor evidence="2">
        <name>Fe(2+)</name>
        <dbReference type="ChEBI" id="CHEBI:29033"/>
    </cofactor>
    <text evidence="2">Binds 1 Fe(2+) ion.</text>
</comment>
<name>A0A7W7W6P1_9ACTN</name>
<keyword evidence="2" id="KW-0378">Hydrolase</keyword>
<dbReference type="HAMAP" id="MF_00163">
    <property type="entry name" value="Pep_deformylase"/>
    <property type="match status" value="1"/>
</dbReference>
<evidence type="ECO:0000313" key="4">
    <source>
        <dbReference type="Proteomes" id="UP000523007"/>
    </source>
</evidence>
<feature type="binding site" evidence="2">
    <location>
        <position position="224"/>
    </location>
    <ligand>
        <name>Fe cation</name>
        <dbReference type="ChEBI" id="CHEBI:24875"/>
    </ligand>
</feature>
<keyword evidence="2" id="KW-0648">Protein biosynthesis</keyword>
<feature type="binding site" evidence="2">
    <location>
        <position position="228"/>
    </location>
    <ligand>
        <name>Fe cation</name>
        <dbReference type="ChEBI" id="CHEBI:24875"/>
    </ligand>
</feature>
<sequence>MGVYLVFPAELAPDAWGTETSTTAESVPLRNPIERHQRGEDIVFSWATATPPIGARYRLEWRWRAREDDFPRPLLRTAADRMRAAGIVQQGEAILTRTAPHFDLPWQASEATDAIDQIHRAMQRVREHHEFGKGMGLAAPQIGIDRAAAVVAPPDPDAQPLTLLNPRIIETSAETDELYEGCLSFFDVCGLVPRPRRIEVEHTTTDGTVAIAVLTDALARLVAHEIDHLHGILYTRHMREGVSPIPVEEYRGTGQPWPHAK</sequence>
<comment type="function">
    <text evidence="2">Removes the formyl group from the N-terminal Met of newly synthesized proteins. Requires at least a dipeptide for an efficient rate of reaction. N-terminal L-methionine is a prerequisite for activity but the enzyme has broad specificity at other positions.</text>
</comment>
<feature type="active site" evidence="2">
    <location>
        <position position="225"/>
    </location>
</feature>
<dbReference type="PRINTS" id="PR01576">
    <property type="entry name" value="PDEFORMYLASE"/>
</dbReference>
<dbReference type="PANTHER" id="PTHR10458">
    <property type="entry name" value="PEPTIDE DEFORMYLASE"/>
    <property type="match status" value="1"/>
</dbReference>
<comment type="caution">
    <text evidence="3">The sequence shown here is derived from an EMBL/GenBank/DDBJ whole genome shotgun (WGS) entry which is preliminary data.</text>
</comment>
<dbReference type="EMBL" id="JACHJT010000002">
    <property type="protein sequence ID" value="MBB4935129.1"/>
    <property type="molecule type" value="Genomic_DNA"/>
</dbReference>
<keyword evidence="2" id="KW-0408">Iron</keyword>
<reference evidence="3 4" key="1">
    <citation type="submission" date="2020-08" db="EMBL/GenBank/DDBJ databases">
        <title>Sequencing the genomes of 1000 actinobacteria strains.</title>
        <authorList>
            <person name="Klenk H.-P."/>
        </authorList>
    </citation>
    <scope>NUCLEOTIDE SEQUENCE [LARGE SCALE GENOMIC DNA]</scope>
    <source>
        <strain evidence="3 4">DSM 102030</strain>
    </source>
</reference>
<dbReference type="Proteomes" id="UP000523007">
    <property type="component" value="Unassembled WGS sequence"/>
</dbReference>
<dbReference type="PANTHER" id="PTHR10458:SF22">
    <property type="entry name" value="PEPTIDE DEFORMYLASE"/>
    <property type="match status" value="1"/>
</dbReference>
<dbReference type="AlphaFoldDB" id="A0A7W7W6P1"/>
<dbReference type="GO" id="GO:0006412">
    <property type="term" value="P:translation"/>
    <property type="evidence" value="ECO:0007669"/>
    <property type="project" value="UniProtKB-UniRule"/>
</dbReference>
<proteinExistence type="inferred from homology"/>
<evidence type="ECO:0000256" key="2">
    <source>
        <dbReference type="HAMAP-Rule" id="MF_00163"/>
    </source>
</evidence>
<dbReference type="RefSeq" id="WP_312885697.1">
    <property type="nucleotide sequence ID" value="NZ_JACHJT010000002.1"/>
</dbReference>
<keyword evidence="2" id="KW-0479">Metal-binding</keyword>
<protein>
    <recommendedName>
        <fullName evidence="2">Peptide deformylase</fullName>
        <shortName evidence="2">PDF</shortName>
        <ecNumber evidence="2">3.5.1.88</ecNumber>
    </recommendedName>
    <alternativeName>
        <fullName evidence="2">Polypeptide deformylase</fullName>
    </alternativeName>
</protein>
<comment type="similarity">
    <text evidence="1 2">Belongs to the polypeptide deformylase family.</text>
</comment>
<gene>
    <name evidence="2" type="primary">def</name>
    <name evidence="3" type="ORF">F4561_006023</name>
</gene>
<comment type="catalytic activity">
    <reaction evidence="2">
        <text>N-terminal N-formyl-L-methionyl-[peptide] + H2O = N-terminal L-methionyl-[peptide] + formate</text>
        <dbReference type="Rhea" id="RHEA:24420"/>
        <dbReference type="Rhea" id="RHEA-COMP:10639"/>
        <dbReference type="Rhea" id="RHEA-COMP:10640"/>
        <dbReference type="ChEBI" id="CHEBI:15377"/>
        <dbReference type="ChEBI" id="CHEBI:15740"/>
        <dbReference type="ChEBI" id="CHEBI:49298"/>
        <dbReference type="ChEBI" id="CHEBI:64731"/>
        <dbReference type="EC" id="3.5.1.88"/>
    </reaction>
</comment>
<organism evidence="3 4">
    <name type="scientific">Lipingzhangella halophila</name>
    <dbReference type="NCBI Taxonomy" id="1783352"/>
    <lineage>
        <taxon>Bacteria</taxon>
        <taxon>Bacillati</taxon>
        <taxon>Actinomycetota</taxon>
        <taxon>Actinomycetes</taxon>
        <taxon>Streptosporangiales</taxon>
        <taxon>Nocardiopsidaceae</taxon>
        <taxon>Lipingzhangella</taxon>
    </lineage>
</organism>
<dbReference type="GO" id="GO:0042586">
    <property type="term" value="F:peptide deformylase activity"/>
    <property type="evidence" value="ECO:0007669"/>
    <property type="project" value="UniProtKB-UniRule"/>
</dbReference>
<feature type="binding site" evidence="2">
    <location>
        <position position="182"/>
    </location>
    <ligand>
        <name>Fe cation</name>
        <dbReference type="ChEBI" id="CHEBI:24875"/>
    </ligand>
</feature>
<dbReference type="GO" id="GO:0046872">
    <property type="term" value="F:metal ion binding"/>
    <property type="evidence" value="ECO:0007669"/>
    <property type="project" value="UniProtKB-KW"/>
</dbReference>
<dbReference type="InterPro" id="IPR023635">
    <property type="entry name" value="Peptide_deformylase"/>
</dbReference>
<evidence type="ECO:0000256" key="1">
    <source>
        <dbReference type="ARBA" id="ARBA00010759"/>
    </source>
</evidence>
<dbReference type="SUPFAM" id="SSF56420">
    <property type="entry name" value="Peptide deformylase"/>
    <property type="match status" value="1"/>
</dbReference>
<keyword evidence="4" id="KW-1185">Reference proteome</keyword>
<dbReference type="InterPro" id="IPR036821">
    <property type="entry name" value="Peptide_deformylase_sf"/>
</dbReference>
<dbReference type="EC" id="3.5.1.88" evidence="2"/>
<dbReference type="Pfam" id="PF01327">
    <property type="entry name" value="Pep_deformylase"/>
    <property type="match status" value="1"/>
</dbReference>
<evidence type="ECO:0000313" key="3">
    <source>
        <dbReference type="EMBL" id="MBB4935129.1"/>
    </source>
</evidence>
<accession>A0A7W7W6P1</accession>
<dbReference type="Gene3D" id="3.90.45.10">
    <property type="entry name" value="Peptide deformylase"/>
    <property type="match status" value="1"/>
</dbReference>